<sequence length="23" mass="2577">MKTKILSILILLLIALPVQAQEQ</sequence>
<proteinExistence type="predicted"/>
<reference evidence="1" key="1">
    <citation type="journal article" date="2015" name="Nature">
        <title>Complex archaea that bridge the gap between prokaryotes and eukaryotes.</title>
        <authorList>
            <person name="Spang A."/>
            <person name="Saw J.H."/>
            <person name="Jorgensen S.L."/>
            <person name="Zaremba-Niedzwiedzka K."/>
            <person name="Martijn J."/>
            <person name="Lind A.E."/>
            <person name="van Eijk R."/>
            <person name="Schleper C."/>
            <person name="Guy L."/>
            <person name="Ettema T.J."/>
        </authorList>
    </citation>
    <scope>NUCLEOTIDE SEQUENCE</scope>
</reference>
<organism evidence="1">
    <name type="scientific">marine sediment metagenome</name>
    <dbReference type="NCBI Taxonomy" id="412755"/>
    <lineage>
        <taxon>unclassified sequences</taxon>
        <taxon>metagenomes</taxon>
        <taxon>ecological metagenomes</taxon>
    </lineage>
</organism>
<evidence type="ECO:0000313" key="1">
    <source>
        <dbReference type="EMBL" id="KKK90493.1"/>
    </source>
</evidence>
<name>A0A0F8Z9U2_9ZZZZ</name>
<gene>
    <name evidence="1" type="ORF">LCGC14_2722430</name>
</gene>
<feature type="non-terminal residue" evidence="1">
    <location>
        <position position="23"/>
    </location>
</feature>
<protein>
    <submittedName>
        <fullName evidence="1">Uncharacterized protein</fullName>
    </submittedName>
</protein>
<accession>A0A0F8Z9U2</accession>
<comment type="caution">
    <text evidence="1">The sequence shown here is derived from an EMBL/GenBank/DDBJ whole genome shotgun (WGS) entry which is preliminary data.</text>
</comment>
<dbReference type="AlphaFoldDB" id="A0A0F8Z9U2"/>
<dbReference type="EMBL" id="LAZR01049078">
    <property type="protein sequence ID" value="KKK90493.1"/>
    <property type="molecule type" value="Genomic_DNA"/>
</dbReference>